<evidence type="ECO:0000313" key="3">
    <source>
        <dbReference type="EMBL" id="QRZ14753.1"/>
    </source>
</evidence>
<dbReference type="InterPro" id="IPR036388">
    <property type="entry name" value="WH-like_DNA-bd_sf"/>
</dbReference>
<dbReference type="EMBL" id="CP070371">
    <property type="protein sequence ID" value="QRZ14753.1"/>
    <property type="molecule type" value="Genomic_DNA"/>
</dbReference>
<reference evidence="3 4" key="1">
    <citation type="submission" date="2021-02" db="EMBL/GenBank/DDBJ databases">
        <title>Paracoccus methylovroum sp.nov., a new methanol and methylamine utilizing methylotrophic denitrifer.</title>
        <authorList>
            <person name="Timsy T."/>
            <person name="Behrendt U."/>
            <person name="Ulrich A."/>
            <person name="Spanner T."/>
            <person name="Foesel B.U."/>
            <person name="Horn M.A."/>
            <person name="Kolb S."/>
        </authorList>
    </citation>
    <scope>NUCLEOTIDE SEQUENCE [LARGE SCALE GENOMIC DNA]</scope>
    <source>
        <strain evidence="3 4">H4-D09</strain>
    </source>
</reference>
<accession>A0ABX7JKK7</accession>
<feature type="region of interest" description="Disordered" evidence="1">
    <location>
        <begin position="1"/>
        <end position="40"/>
    </location>
</feature>
<keyword evidence="4" id="KW-1185">Reference proteome</keyword>
<feature type="compositionally biased region" description="Basic and acidic residues" evidence="1">
    <location>
        <begin position="8"/>
        <end position="24"/>
    </location>
</feature>
<feature type="compositionally biased region" description="Basic residues" evidence="1">
    <location>
        <begin position="25"/>
        <end position="40"/>
    </location>
</feature>
<dbReference type="SUPFAM" id="SSF46785">
    <property type="entry name" value="Winged helix' DNA-binding domain"/>
    <property type="match status" value="1"/>
</dbReference>
<dbReference type="Pfam" id="PF03551">
    <property type="entry name" value="PadR"/>
    <property type="match status" value="1"/>
</dbReference>
<dbReference type="PANTHER" id="PTHR43252">
    <property type="entry name" value="TRANSCRIPTIONAL REGULATOR YQJI"/>
    <property type="match status" value="1"/>
</dbReference>
<evidence type="ECO:0000313" key="4">
    <source>
        <dbReference type="Proteomes" id="UP000663629"/>
    </source>
</evidence>
<name>A0ABX7JKK7_9RHOB</name>
<evidence type="ECO:0000259" key="2">
    <source>
        <dbReference type="Pfam" id="PF03551"/>
    </source>
</evidence>
<feature type="domain" description="Transcription regulator PadR N-terminal" evidence="2">
    <location>
        <begin position="54"/>
        <end position="123"/>
    </location>
</feature>
<sequence>MRYHHPFKGHDRRFNHDSPPPEHSHPHHGAHRGHHRGGGRSRRLFDYGEIRLLVLAMIAGRPRHGYEIIKEITDRFDGRYSPSPGVIYPTLSWLEDMGYITIEAGEGGRKLSRLTSEGAAFLEANRKATDELLARKPPERKSDDVGAAMDRLKSALRAQIGRAEAAPEEAARIAAILTEAADRIAAGTTQEVGND</sequence>
<dbReference type="Proteomes" id="UP000663629">
    <property type="component" value="Chromosome 2"/>
</dbReference>
<dbReference type="Gene3D" id="1.10.10.10">
    <property type="entry name" value="Winged helix-like DNA-binding domain superfamily/Winged helix DNA-binding domain"/>
    <property type="match status" value="1"/>
</dbReference>
<dbReference type="PANTHER" id="PTHR43252:SF7">
    <property type="entry name" value="TRANSCRIPTIONAL REGULATOR YQJI"/>
    <property type="match status" value="1"/>
</dbReference>
<protein>
    <submittedName>
        <fullName evidence="3">PadR family transcriptional regulator</fullName>
    </submittedName>
</protein>
<evidence type="ECO:0000256" key="1">
    <source>
        <dbReference type="SAM" id="MobiDB-lite"/>
    </source>
</evidence>
<dbReference type="InterPro" id="IPR036390">
    <property type="entry name" value="WH_DNA-bd_sf"/>
</dbReference>
<organism evidence="3 4">
    <name type="scientific">Paracoccus methylovorus</name>
    <dbReference type="NCBI Taxonomy" id="2812658"/>
    <lineage>
        <taxon>Bacteria</taxon>
        <taxon>Pseudomonadati</taxon>
        <taxon>Pseudomonadota</taxon>
        <taxon>Alphaproteobacteria</taxon>
        <taxon>Rhodobacterales</taxon>
        <taxon>Paracoccaceae</taxon>
        <taxon>Paracoccus</taxon>
    </lineage>
</organism>
<proteinExistence type="predicted"/>
<dbReference type="RefSeq" id="WP_205295723.1">
    <property type="nucleotide sequence ID" value="NZ_CP070371.1"/>
</dbReference>
<dbReference type="InterPro" id="IPR005149">
    <property type="entry name" value="Tscrpt_reg_PadR_N"/>
</dbReference>
<gene>
    <name evidence="3" type="ORF">JWJ88_17465</name>
</gene>